<name>A0A0M3LNI0_9CAUD</name>
<proteinExistence type="predicted"/>
<organism evidence="1 2">
    <name type="scientific">Mannheimia phage vB_MhM_535AP1</name>
    <dbReference type="NCBI Taxonomy" id="1572740"/>
    <lineage>
        <taxon>Viruses</taxon>
        <taxon>Duplodnaviria</taxon>
        <taxon>Heunggongvirae</taxon>
        <taxon>Uroviricota</taxon>
        <taxon>Caudoviricetes</taxon>
        <taxon>Peduoviridae</taxon>
        <taxon>Baylorvirus</taxon>
        <taxon>Baylorvirus PHL101</taxon>
    </lineage>
</organism>
<dbReference type="InterPro" id="IPR008861">
    <property type="entry name" value="GpX-like"/>
</dbReference>
<reference evidence="1 2" key="1">
    <citation type="journal article" date="2015" name="BMC Microbiol.">
        <title>Comparative analysis of multiple inducible phages from Mannheimia haemolytica.</title>
        <authorList>
            <person name="Niu Y.D."/>
            <person name="Cook S.R."/>
            <person name="Wang J."/>
            <person name="Klima C.L."/>
            <person name="Hsu Y.H."/>
            <person name="Kropinski A.M."/>
            <person name="Turner D."/>
            <person name="McAllister T.A."/>
        </authorList>
    </citation>
    <scope>NUCLEOTIDE SEQUENCE [LARGE SCALE GENOMIC DNA]</scope>
</reference>
<sequence>MNTLIARQDDTLDELIFRHYGQTAGLVEQALEYNPELAHLPRLPIGTVVTMPDIESRFATVAKSSVQLWD</sequence>
<accession>A0A0M3LNI0</accession>
<dbReference type="Pfam" id="PF05489">
    <property type="entry name" value="Phage_tail_X"/>
    <property type="match status" value="1"/>
</dbReference>
<protein>
    <submittedName>
        <fullName evidence="1">Tail synthesis protein X</fullName>
    </submittedName>
</protein>
<evidence type="ECO:0000313" key="1">
    <source>
        <dbReference type="EMBL" id="AJA72880.1"/>
    </source>
</evidence>
<dbReference type="EMBL" id="KP137432">
    <property type="protein sequence ID" value="AJA72880.1"/>
    <property type="molecule type" value="Genomic_DNA"/>
</dbReference>
<gene>
    <name evidence="1" type="ORF">535AP1_07</name>
</gene>
<dbReference type="Proteomes" id="UP000228741">
    <property type="component" value="Segment"/>
</dbReference>
<evidence type="ECO:0000313" key="2">
    <source>
        <dbReference type="Proteomes" id="UP000228741"/>
    </source>
</evidence>